<dbReference type="AlphaFoldDB" id="A0AAU7BHG7"/>
<evidence type="ECO:0000313" key="2">
    <source>
        <dbReference type="EMBL" id="XBG31924.1"/>
    </source>
</evidence>
<keyword evidence="2" id="KW-0540">Nuclease</keyword>
<dbReference type="Pfam" id="PF04471">
    <property type="entry name" value="Mrr_cat"/>
    <property type="match status" value="1"/>
</dbReference>
<dbReference type="EC" id="3.1.21.-" evidence="2"/>
<evidence type="ECO:0000259" key="1">
    <source>
        <dbReference type="Pfam" id="PF04471"/>
    </source>
</evidence>
<protein>
    <submittedName>
        <fullName evidence="2">Restriction endonuclease</fullName>
        <ecNumber evidence="2">3.1.21.-</ecNumber>
    </submittedName>
</protein>
<dbReference type="GO" id="GO:0003677">
    <property type="term" value="F:DNA binding"/>
    <property type="evidence" value="ECO:0007669"/>
    <property type="project" value="InterPro"/>
</dbReference>
<reference evidence="2" key="1">
    <citation type="journal article" date="2019" name="Microbiol. Resour. Announc.">
        <title>Draft Genome Sequences of Five Environmental Bacterial Isolates That Degrade Polyethylene Terephthalate Plastic.</title>
        <authorList>
            <person name="Leon-Zayas R."/>
            <person name="Roberts C."/>
            <person name="Vague M."/>
            <person name="Mellies J.L."/>
        </authorList>
    </citation>
    <scope>NUCLEOTIDE SEQUENCE</scope>
    <source>
        <strain evidence="2">13.2</strain>
    </source>
</reference>
<dbReference type="InterPro" id="IPR011335">
    <property type="entry name" value="Restrct_endonuc-II-like"/>
</dbReference>
<dbReference type="EMBL" id="CP157179">
    <property type="protein sequence ID" value="XBG31924.1"/>
    <property type="molecule type" value="Genomic_DNA"/>
</dbReference>
<name>A0AAU7BHG7_9PSED</name>
<dbReference type="GO" id="GO:0016787">
    <property type="term" value="F:hydrolase activity"/>
    <property type="evidence" value="ECO:0007669"/>
    <property type="project" value="UniProtKB-KW"/>
</dbReference>
<dbReference type="GO" id="GO:0009307">
    <property type="term" value="P:DNA restriction-modification system"/>
    <property type="evidence" value="ECO:0007669"/>
    <property type="project" value="InterPro"/>
</dbReference>
<sequence>MASDDPEWIIPSSIPFDELKGKDLEECVYWLLDAMGAQDIEWRIGGSGGGAADGGRDLEAKILVPSADGDLSPKTYWFECKGRSKTVEPEVVKQAAFNALAFDVDVVVVVTNTTFTNPTTDWVKSWNHKHRLQVQLWDKTKLERLLSKQPRAVLRLFGHSLSLAWRLQALSSRFWSRFEYSPSSTLEALWERQHEVTIGPLERFALIANECATATLEQRPWAAAASDSDVMETLFITLANIYYVSFRAIESGANQTPIFQAMNYVVLQAIRHHSPADVAKIFEIFLSQWNDLPMPEAATQIAAEPFLQNLLVELQEICTPACRRLSRVRRPQLTSDGHNMESYWYRFTPSGAPLSTEEPIRWLIETARPCNIGYLVDEERNCPLIDTEPSISEIERILEAAQRVVAHRMGYWQDEQARKKTI</sequence>
<organism evidence="2">
    <name type="scientific">Pseudomonas sp. 13.2</name>
    <dbReference type="NCBI Taxonomy" id="3144665"/>
    <lineage>
        <taxon>Bacteria</taxon>
        <taxon>Pseudomonadati</taxon>
        <taxon>Pseudomonadota</taxon>
        <taxon>Gammaproteobacteria</taxon>
        <taxon>Pseudomonadales</taxon>
        <taxon>Pseudomonadaceae</taxon>
        <taxon>Pseudomonas</taxon>
    </lineage>
</organism>
<proteinExistence type="predicted"/>
<dbReference type="GO" id="GO:0004519">
    <property type="term" value="F:endonuclease activity"/>
    <property type="evidence" value="ECO:0007669"/>
    <property type="project" value="UniProtKB-KW"/>
</dbReference>
<feature type="domain" description="Restriction endonuclease type IV Mrr" evidence="1">
    <location>
        <begin position="17"/>
        <end position="146"/>
    </location>
</feature>
<keyword evidence="2" id="KW-0255">Endonuclease</keyword>
<dbReference type="SUPFAM" id="SSF52980">
    <property type="entry name" value="Restriction endonuclease-like"/>
    <property type="match status" value="1"/>
</dbReference>
<accession>A0AAU7BHG7</accession>
<keyword evidence="2" id="KW-0378">Hydrolase</keyword>
<reference evidence="2" key="2">
    <citation type="submission" date="2024-05" db="EMBL/GenBank/DDBJ databases">
        <authorList>
            <person name="Mellies J."/>
            <person name="Newton I."/>
        </authorList>
    </citation>
    <scope>NUCLEOTIDE SEQUENCE</scope>
    <source>
        <strain evidence="2">13.2</strain>
    </source>
</reference>
<gene>
    <name evidence="2" type="ORF">ABH853_00600</name>
</gene>
<dbReference type="InterPro" id="IPR007560">
    <property type="entry name" value="Restrct_endonuc_IV_Mrr"/>
</dbReference>